<organism evidence="2 3">
    <name type="scientific">Hohenbuehelia grisea</name>
    <dbReference type="NCBI Taxonomy" id="104357"/>
    <lineage>
        <taxon>Eukaryota</taxon>
        <taxon>Fungi</taxon>
        <taxon>Dikarya</taxon>
        <taxon>Basidiomycota</taxon>
        <taxon>Agaricomycotina</taxon>
        <taxon>Agaricomycetes</taxon>
        <taxon>Agaricomycetidae</taxon>
        <taxon>Agaricales</taxon>
        <taxon>Pleurotineae</taxon>
        <taxon>Pleurotaceae</taxon>
        <taxon>Hohenbuehelia</taxon>
    </lineage>
</organism>
<evidence type="ECO:0000313" key="3">
    <source>
        <dbReference type="Proteomes" id="UP001556367"/>
    </source>
</evidence>
<feature type="region of interest" description="Disordered" evidence="1">
    <location>
        <begin position="1"/>
        <end position="72"/>
    </location>
</feature>
<accession>A0ABR3JV63</accession>
<keyword evidence="3" id="KW-1185">Reference proteome</keyword>
<name>A0ABR3JV63_9AGAR</name>
<protein>
    <submittedName>
        <fullName evidence="2">Uncharacterized protein</fullName>
    </submittedName>
</protein>
<evidence type="ECO:0000313" key="2">
    <source>
        <dbReference type="EMBL" id="KAL0959451.1"/>
    </source>
</evidence>
<sequence length="336" mass="37409">MPQSSAAKTPTRTKASKPFNDTLGVGSEDTPKASLRSGAPPADNFVAAVQPRIRRTRKPEQPQQQAEDTSRRTIGVDVFGPEVAIPPNQTPSSRGQLNWLDFLATSKDTLVQLLRTQYPPIPVQLAATSTSRVSTNTRTLTEADLALLQEKQLSGVVPFPPLLDQLYERVFKLLADIDLSDPHFLCKINPDIIGSHLPRYIFTEHDTEDYLWALYVRPALALLHHFFSRNYRSTPFPNVSSVGGIAPVPDGGLFTKLNEIMAIVEVKNNGVLEHMQAHLEQLLRSWPQMPLGRAAKFNWPQTPHKLNKSTKIICQVWSQMVAKKVKYGVLSSYAQG</sequence>
<gene>
    <name evidence="2" type="ORF">HGRIS_014695</name>
</gene>
<feature type="compositionally biased region" description="Polar residues" evidence="1">
    <location>
        <begin position="1"/>
        <end position="13"/>
    </location>
</feature>
<comment type="caution">
    <text evidence="2">The sequence shown here is derived from an EMBL/GenBank/DDBJ whole genome shotgun (WGS) entry which is preliminary data.</text>
</comment>
<proteinExistence type="predicted"/>
<evidence type="ECO:0000256" key="1">
    <source>
        <dbReference type="SAM" id="MobiDB-lite"/>
    </source>
</evidence>
<dbReference type="EMBL" id="JASNQZ010000003">
    <property type="protein sequence ID" value="KAL0959451.1"/>
    <property type="molecule type" value="Genomic_DNA"/>
</dbReference>
<reference evidence="3" key="1">
    <citation type="submission" date="2024-06" db="EMBL/GenBank/DDBJ databases">
        <title>Multi-omics analyses provide insights into the biosynthesis of the anticancer antibiotic pleurotin in Hohenbuehelia grisea.</title>
        <authorList>
            <person name="Weaver J.A."/>
            <person name="Alberti F."/>
        </authorList>
    </citation>
    <scope>NUCLEOTIDE SEQUENCE [LARGE SCALE GENOMIC DNA]</scope>
    <source>
        <strain evidence="3">T-177</strain>
    </source>
</reference>
<dbReference type="Proteomes" id="UP001556367">
    <property type="component" value="Unassembled WGS sequence"/>
</dbReference>